<dbReference type="EMBL" id="DSTK01000036">
    <property type="protein sequence ID" value="HFK98015.1"/>
    <property type="molecule type" value="Genomic_DNA"/>
</dbReference>
<keyword evidence="1" id="KW-0670">Pyruvate</keyword>
<reference evidence="1" key="1">
    <citation type="journal article" date="2020" name="mSystems">
        <title>Genome- and Community-Level Interaction Insights into Carbon Utilization and Element Cycling Functions of Hydrothermarchaeota in Hydrothermal Sediment.</title>
        <authorList>
            <person name="Zhou Z."/>
            <person name="Liu Y."/>
            <person name="Xu W."/>
            <person name="Pan J."/>
            <person name="Luo Z.H."/>
            <person name="Li M."/>
        </authorList>
    </citation>
    <scope>NUCLEOTIDE SEQUENCE [LARGE SCALE GENOMIC DNA]</scope>
    <source>
        <strain evidence="1">SpSt-456</strain>
    </source>
</reference>
<evidence type="ECO:0000313" key="1">
    <source>
        <dbReference type="EMBL" id="HFK98015.1"/>
    </source>
</evidence>
<organism evidence="1">
    <name type="scientific">Desulfacinum infernum</name>
    <dbReference type="NCBI Taxonomy" id="35837"/>
    <lineage>
        <taxon>Bacteria</taxon>
        <taxon>Pseudomonadati</taxon>
        <taxon>Thermodesulfobacteriota</taxon>
        <taxon>Syntrophobacteria</taxon>
        <taxon>Syntrophobacterales</taxon>
        <taxon>Syntrophobacteraceae</taxon>
        <taxon>Desulfacinum</taxon>
    </lineage>
</organism>
<gene>
    <name evidence="1" type="ORF">ENS06_11945</name>
</gene>
<accession>A0A832A7W4</accession>
<name>A0A832A7W4_9BACT</name>
<protein>
    <submittedName>
        <fullName evidence="1">Pyruvate formate lyase-activating protein</fullName>
    </submittedName>
</protein>
<dbReference type="Pfam" id="PF08735">
    <property type="entry name" value="DUF1786"/>
    <property type="match status" value="1"/>
</dbReference>
<comment type="caution">
    <text evidence="1">The sequence shown here is derived from an EMBL/GenBank/DDBJ whole genome shotgun (WGS) entry which is preliminary data.</text>
</comment>
<dbReference type="InterPro" id="IPR014846">
    <property type="entry name" value="DUF1786_pyruvate_format-lyase"/>
</dbReference>
<proteinExistence type="predicted"/>
<dbReference type="GO" id="GO:0016829">
    <property type="term" value="F:lyase activity"/>
    <property type="evidence" value="ECO:0007669"/>
    <property type="project" value="UniProtKB-KW"/>
</dbReference>
<dbReference type="PIRSF" id="PIRSF029129">
    <property type="entry name" value="DUF1786_pyruvate_format-lyase"/>
    <property type="match status" value="1"/>
</dbReference>
<sequence>MGKARGVLAVDIGGGTQDILCWFEGQLVENAAKMVMPSPTLLVAHELRTLRQAGHDVVLVGRTMGGGPCTHEVRRHLEAGLKVYALPEAALTFHDDLERVQAMGVIVTEFPPEGMPKVVLRDLDVERIGRALALFHLPVPDTVAVAVQDHGFSPKESNRLFRFRYWRDFLARGGDLKALAQDPPAPFMTRMQAVRADRPDAVVLDTGIAAVIGALTDPRGRAWNAEGCTIVNVGNFHTIAALVRDFRVLGLYEHHTGLLNPTKLAEHLNEFRRGRLRHEKVFEDGGHGCVYGEPSPDGAFQRTLVTGPRRRQLFTEDTAFAAPFGDMMLTGCFGLLQAALWAQGFQEVLT</sequence>
<keyword evidence="1" id="KW-0456">Lyase</keyword>
<dbReference type="AlphaFoldDB" id="A0A832A7W4"/>